<evidence type="ECO:0000256" key="8">
    <source>
        <dbReference type="ARBA" id="ARBA00022908"/>
    </source>
</evidence>
<dbReference type="Gene3D" id="3.30.70.270">
    <property type="match status" value="2"/>
</dbReference>
<dbReference type="PANTHER" id="PTHR37984">
    <property type="entry name" value="PROTEIN CBG26694"/>
    <property type="match status" value="1"/>
</dbReference>
<dbReference type="InterPro" id="IPR002156">
    <property type="entry name" value="RNaseH_domain"/>
</dbReference>
<dbReference type="GO" id="GO:0003964">
    <property type="term" value="F:RNA-directed DNA polymerase activity"/>
    <property type="evidence" value="ECO:0007669"/>
    <property type="project" value="UniProtKB-KW"/>
</dbReference>
<keyword evidence="8" id="KW-0229">DNA integration</keyword>
<reference evidence="14" key="1">
    <citation type="submission" date="2018-02" db="EMBL/GenBank/DDBJ databases">
        <authorList>
            <person name="Cohen D.B."/>
            <person name="Kent A.D."/>
        </authorList>
    </citation>
    <scope>NUCLEOTIDE SEQUENCE</scope>
</reference>
<keyword evidence="1" id="KW-0808">Transferase</keyword>
<feature type="domain" description="Integrase catalytic" evidence="13">
    <location>
        <begin position="1091"/>
        <end position="1183"/>
    </location>
</feature>
<dbReference type="InterPro" id="IPR043502">
    <property type="entry name" value="DNA/RNA_pol_sf"/>
</dbReference>
<protein>
    <recommendedName>
        <fullName evidence="13">Integrase catalytic domain-containing protein</fullName>
    </recommendedName>
</protein>
<name>A0A2N9H7K6_FAGSY</name>
<keyword evidence="3" id="KW-0540">Nuclease</keyword>
<evidence type="ECO:0000256" key="1">
    <source>
        <dbReference type="ARBA" id="ARBA00022679"/>
    </source>
</evidence>
<accession>A0A2N9H7K6</accession>
<keyword evidence="10" id="KW-0511">Multifunctional enzyme</keyword>
<evidence type="ECO:0000256" key="5">
    <source>
        <dbReference type="ARBA" id="ARBA00022801"/>
    </source>
</evidence>
<sequence>MPPKSKKARTVNSKMPLQEGATASNSPPQEVHQEVEQGAVDPNINMLYEMIQKTQAELAEIAKHVKKTKTTDEGLQHKPLPKNNQHEKENNEGEKTLHERASNNGFPEGNTNSQFVTLSDVAALIEKEREKLPKETRHFVRRPPYPLELLNKPYPKTYEIPTFSLFDGRKGRRFRTCYNDTRNKKKRGKEKEFEEWSAIPCTTEEMHAVIDKWIADGFLRLPGVSNEPTEDDKKHMRFCRYHRYVHHPTSESGSGSQCYIAEAHASRAFLETTNAVTFTDEDMEVQYPDHRKPLYVAAMINDVHIRRALVDTGASLNLIPTSTLDAARISRKKIQGIPMEVTWATDCEGTRGPTTWSGRVPDLHKGAARPSAVWYSNKQRCKEKILPLEDVPAVPNLSPTSEELETINLSNDPNVELPISISSSLSLSEKTQLISLLKEYRNVFAWQYEEMPGLDPDLVVHALNVDPGIRKLLAAGFIKPIEHPQWLSNIVPNAGATYQRAMIAIFHDMMHCELEDYVDDEVVKTKTREVVAGKFLRFLVHQRGIDVDPMKAKAIATMKPPTTVKELKSFLGKLSYIRRFILGLAAVTTTFTPLLKKGVKYEWTDERQQTFQQLQRVMANLPTVKAPIPGVSLQLYLASNDKAIRVLVAQEDKEGVEQPIYYVSRALRDAETRYARAERACLSLVYATQKLRHYFMAHTVHLMTKSHPIRTLLRRPVLSWKTSTMALATFGDASSTNDEVPGEVGEVAFAEISDAVWTLRFDGSFTVFGGGAGVVLTREGGDTLSMSFKLDFPCSNNAAEYEAYLTGLALARELRIKRLKVRGDSNLVHTQRSDNRHADALATLGSKSIFDGKSTNVTILKRSSPITQLLHEEFAVEPPQEEDWRLPLKESLTNPERGAKLRDFKDYTLVAGELYRRLPRRSIGKMHKLGRSYYWPEMRAQASEIQSSCSRCQHVFGKEEAYATFSTSDWRTPFLEYLLENILPETSKEAHHLKQLARRYFTEGGILFRKGFHGEPFEDVSGWPESQIIMKEIHGGKCEDHQGRKKLHQQLLISGYFWPSMKRDAAEFVKSCHTCQVHSNLIHTHPTSLQNMTTPWPFHTWGLDLIGPINPPSNGCIWILVATEYFTKWVEAIPLKKATGAAVVNFIREHIMCRFGIPHRIISDNGTPFINKDVRKSGRAIWD</sequence>
<keyword evidence="6" id="KW-0460">Magnesium</keyword>
<evidence type="ECO:0000313" key="14">
    <source>
        <dbReference type="EMBL" id="SPD10396.1"/>
    </source>
</evidence>
<dbReference type="InterPro" id="IPR050951">
    <property type="entry name" value="Retrovirus_Pol_polyprotein"/>
</dbReference>
<feature type="repeat" description="ANK" evidence="11">
    <location>
        <begin position="289"/>
        <end position="321"/>
    </location>
</feature>
<keyword evidence="7" id="KW-0694">RNA-binding</keyword>
<dbReference type="GO" id="GO:0003723">
    <property type="term" value="F:RNA binding"/>
    <property type="evidence" value="ECO:0007669"/>
    <property type="project" value="UniProtKB-KW"/>
</dbReference>
<dbReference type="Gene3D" id="1.10.340.70">
    <property type="match status" value="1"/>
</dbReference>
<feature type="compositionally biased region" description="Polar residues" evidence="12">
    <location>
        <begin position="10"/>
        <end position="28"/>
    </location>
</feature>
<dbReference type="AlphaFoldDB" id="A0A2N9H7K6"/>
<feature type="region of interest" description="Disordered" evidence="12">
    <location>
        <begin position="67"/>
        <end position="113"/>
    </location>
</feature>
<dbReference type="GO" id="GO:0004523">
    <property type="term" value="F:RNA-DNA hybrid ribonuclease activity"/>
    <property type="evidence" value="ECO:0007669"/>
    <property type="project" value="InterPro"/>
</dbReference>
<keyword evidence="2" id="KW-0548">Nucleotidyltransferase</keyword>
<dbReference type="InterPro" id="IPR041577">
    <property type="entry name" value="RT_RNaseH_2"/>
</dbReference>
<keyword evidence="5" id="KW-0378">Hydrolase</keyword>
<evidence type="ECO:0000256" key="10">
    <source>
        <dbReference type="ARBA" id="ARBA00023268"/>
    </source>
</evidence>
<dbReference type="PROSITE" id="PS00141">
    <property type="entry name" value="ASP_PROTEASE"/>
    <property type="match status" value="1"/>
</dbReference>
<dbReference type="EMBL" id="OIVN01003334">
    <property type="protein sequence ID" value="SPD10396.1"/>
    <property type="molecule type" value="Genomic_DNA"/>
</dbReference>
<evidence type="ECO:0000256" key="3">
    <source>
        <dbReference type="ARBA" id="ARBA00022722"/>
    </source>
</evidence>
<dbReference type="PANTHER" id="PTHR37984:SF5">
    <property type="entry name" value="PROTEIN NYNRIN-LIKE"/>
    <property type="match status" value="1"/>
</dbReference>
<feature type="compositionally biased region" description="Basic and acidic residues" evidence="12">
    <location>
        <begin position="84"/>
        <end position="101"/>
    </location>
</feature>
<evidence type="ECO:0000259" key="13">
    <source>
        <dbReference type="PROSITE" id="PS50994"/>
    </source>
</evidence>
<feature type="region of interest" description="Disordered" evidence="12">
    <location>
        <begin position="1"/>
        <end position="38"/>
    </location>
</feature>
<dbReference type="InterPro" id="IPR001584">
    <property type="entry name" value="Integrase_cat-core"/>
</dbReference>
<dbReference type="GO" id="GO:0006508">
    <property type="term" value="P:proteolysis"/>
    <property type="evidence" value="ECO:0007669"/>
    <property type="project" value="InterPro"/>
</dbReference>
<dbReference type="Gene3D" id="3.30.420.10">
    <property type="entry name" value="Ribonuclease H-like superfamily/Ribonuclease H"/>
    <property type="match status" value="2"/>
</dbReference>
<evidence type="ECO:0000256" key="12">
    <source>
        <dbReference type="SAM" id="MobiDB-lite"/>
    </source>
</evidence>
<dbReference type="Gene3D" id="2.40.70.10">
    <property type="entry name" value="Acid Proteases"/>
    <property type="match status" value="1"/>
</dbReference>
<dbReference type="InterPro" id="IPR021109">
    <property type="entry name" value="Peptidase_aspartic_dom_sf"/>
</dbReference>
<dbReference type="InterPro" id="IPR002110">
    <property type="entry name" value="Ankyrin_rpt"/>
</dbReference>
<dbReference type="InterPro" id="IPR043128">
    <property type="entry name" value="Rev_trsase/Diguanyl_cyclase"/>
</dbReference>
<gene>
    <name evidence="14" type="ORF">FSB_LOCUS38278</name>
</gene>
<dbReference type="Pfam" id="PF13456">
    <property type="entry name" value="RVT_3"/>
    <property type="match status" value="1"/>
</dbReference>
<dbReference type="GO" id="GO:0015074">
    <property type="term" value="P:DNA integration"/>
    <property type="evidence" value="ECO:0007669"/>
    <property type="project" value="UniProtKB-KW"/>
</dbReference>
<evidence type="ECO:0000256" key="11">
    <source>
        <dbReference type="PROSITE-ProRule" id="PRU00023"/>
    </source>
</evidence>
<organism evidence="14">
    <name type="scientific">Fagus sylvatica</name>
    <name type="common">Beechnut</name>
    <dbReference type="NCBI Taxonomy" id="28930"/>
    <lineage>
        <taxon>Eukaryota</taxon>
        <taxon>Viridiplantae</taxon>
        <taxon>Streptophyta</taxon>
        <taxon>Embryophyta</taxon>
        <taxon>Tracheophyta</taxon>
        <taxon>Spermatophyta</taxon>
        <taxon>Magnoliopsida</taxon>
        <taxon>eudicotyledons</taxon>
        <taxon>Gunneridae</taxon>
        <taxon>Pentapetalae</taxon>
        <taxon>rosids</taxon>
        <taxon>fabids</taxon>
        <taxon>Fagales</taxon>
        <taxon>Fagaceae</taxon>
        <taxon>Fagus</taxon>
    </lineage>
</organism>
<proteinExistence type="predicted"/>
<keyword evidence="9" id="KW-0695">RNA-directed DNA polymerase</keyword>
<evidence type="ECO:0000256" key="4">
    <source>
        <dbReference type="ARBA" id="ARBA00022759"/>
    </source>
</evidence>
<keyword evidence="4" id="KW-0255">Endonuclease</keyword>
<dbReference type="InterPro" id="IPR041588">
    <property type="entry name" value="Integrase_H2C2"/>
</dbReference>
<dbReference type="SUPFAM" id="SSF53098">
    <property type="entry name" value="Ribonuclease H-like"/>
    <property type="match status" value="2"/>
</dbReference>
<evidence type="ECO:0000256" key="6">
    <source>
        <dbReference type="ARBA" id="ARBA00022842"/>
    </source>
</evidence>
<dbReference type="InterPro" id="IPR001969">
    <property type="entry name" value="Aspartic_peptidase_AS"/>
</dbReference>
<evidence type="ECO:0000256" key="7">
    <source>
        <dbReference type="ARBA" id="ARBA00022884"/>
    </source>
</evidence>
<dbReference type="SUPFAM" id="SSF56672">
    <property type="entry name" value="DNA/RNA polymerases"/>
    <property type="match status" value="1"/>
</dbReference>
<dbReference type="Pfam" id="PF17919">
    <property type="entry name" value="RT_RNaseH_2"/>
    <property type="match status" value="1"/>
</dbReference>
<keyword evidence="11" id="KW-0040">ANK repeat</keyword>
<dbReference type="PROSITE" id="PS50994">
    <property type="entry name" value="INTEGRASE"/>
    <property type="match status" value="1"/>
</dbReference>
<evidence type="ECO:0000256" key="9">
    <source>
        <dbReference type="ARBA" id="ARBA00022918"/>
    </source>
</evidence>
<dbReference type="PROSITE" id="PS50088">
    <property type="entry name" value="ANK_REPEAT"/>
    <property type="match status" value="1"/>
</dbReference>
<evidence type="ECO:0000256" key="2">
    <source>
        <dbReference type="ARBA" id="ARBA00022695"/>
    </source>
</evidence>
<dbReference type="InterPro" id="IPR036397">
    <property type="entry name" value="RNaseH_sf"/>
</dbReference>
<dbReference type="InterPro" id="IPR012337">
    <property type="entry name" value="RNaseH-like_sf"/>
</dbReference>
<feature type="compositionally biased region" description="Polar residues" evidence="12">
    <location>
        <begin position="102"/>
        <end position="113"/>
    </location>
</feature>
<dbReference type="Pfam" id="PF17921">
    <property type="entry name" value="Integrase_H2C2"/>
    <property type="match status" value="1"/>
</dbReference>
<dbReference type="GO" id="GO:0004190">
    <property type="term" value="F:aspartic-type endopeptidase activity"/>
    <property type="evidence" value="ECO:0007669"/>
    <property type="project" value="InterPro"/>
</dbReference>